<gene>
    <name evidence="5" type="ORF">FB559_7558</name>
</gene>
<dbReference type="GO" id="GO:0046872">
    <property type="term" value="F:metal ion binding"/>
    <property type="evidence" value="ECO:0007669"/>
    <property type="project" value="UniProtKB-KW"/>
</dbReference>
<feature type="domain" description="JmjC" evidence="4">
    <location>
        <begin position="89"/>
        <end position="238"/>
    </location>
</feature>
<dbReference type="Pfam" id="PF08007">
    <property type="entry name" value="JmjC_2"/>
    <property type="match status" value="1"/>
</dbReference>
<keyword evidence="3" id="KW-0408">Iron</keyword>
<dbReference type="InterPro" id="IPR003347">
    <property type="entry name" value="JmjC_dom"/>
</dbReference>
<dbReference type="PROSITE" id="PS51184">
    <property type="entry name" value="JMJC"/>
    <property type="match status" value="1"/>
</dbReference>
<dbReference type="InterPro" id="IPR039994">
    <property type="entry name" value="NO66-like"/>
</dbReference>
<evidence type="ECO:0000256" key="2">
    <source>
        <dbReference type="ARBA" id="ARBA00022723"/>
    </source>
</evidence>
<proteinExistence type="predicted"/>
<name>A0A543BZK9_9ACTN</name>
<reference evidence="5 6" key="1">
    <citation type="submission" date="2019-06" db="EMBL/GenBank/DDBJ databases">
        <title>Sequencing the genomes of 1000 actinobacteria strains.</title>
        <authorList>
            <person name="Klenk H.-P."/>
        </authorList>
    </citation>
    <scope>NUCLEOTIDE SEQUENCE [LARGE SCALE GENOMIC DNA]</scope>
    <source>
        <strain evidence="5 6">DSM 102200</strain>
    </source>
</reference>
<evidence type="ECO:0000259" key="4">
    <source>
        <dbReference type="PROSITE" id="PS51184"/>
    </source>
</evidence>
<dbReference type="PANTHER" id="PTHR13096:SF8">
    <property type="entry name" value="RIBOSOMAL OXYGENASE 1"/>
    <property type="match status" value="1"/>
</dbReference>
<evidence type="ECO:0000256" key="1">
    <source>
        <dbReference type="ARBA" id="ARBA00001954"/>
    </source>
</evidence>
<dbReference type="AlphaFoldDB" id="A0A543BZK9"/>
<evidence type="ECO:0000313" key="5">
    <source>
        <dbReference type="EMBL" id="TQL90261.1"/>
    </source>
</evidence>
<sequence length="391" mass="41941">MTVLSALVGDVDYFFEKYVGKAPLHRRDVLRDLGAFVSIEDIDRVITGSGLRTPGVQLAKDGVVVTPDRYVSRSTLGYAGLKDVVDPVKVAQFYRNGATIVLGTVNLLLPRLHEVCKDIETELGHPVDANIYVAPPDTRAFDVHCDAQDILVIQVHGTKRWHLYDEIVPNPGGGTVVSGLDPDAPSSVCELYEGDLLYVPRGMPHLVRTTGSSSVHVTISVNTMTWADLLRELIQEILRADEFAVPLPLGRNVAERIGPMVGRYGDLIASALAGRAGGDALHRTLYGRTAFGEPVRAGLLRQAVTGTPTGMPDRIRLRPGVWPLVTLAEGADGARITVGTSGFRVSARVAETCRRLLDGPLAVQEISPDPSEAATVAETLIGLGMCAGEDV</sequence>
<dbReference type="SMART" id="SM00558">
    <property type="entry name" value="JmjC"/>
    <property type="match status" value="1"/>
</dbReference>
<evidence type="ECO:0000256" key="3">
    <source>
        <dbReference type="ARBA" id="ARBA00023004"/>
    </source>
</evidence>
<dbReference type="GO" id="GO:0032453">
    <property type="term" value="F:histone H3K4 demethylase activity"/>
    <property type="evidence" value="ECO:0007669"/>
    <property type="project" value="TreeGrafter"/>
</dbReference>
<comment type="cofactor">
    <cofactor evidence="1">
        <name>Fe(2+)</name>
        <dbReference type="ChEBI" id="CHEBI:29033"/>
    </cofactor>
</comment>
<organism evidence="5 6">
    <name type="scientific">Actinoallomurus bryophytorum</name>
    <dbReference type="NCBI Taxonomy" id="1490222"/>
    <lineage>
        <taxon>Bacteria</taxon>
        <taxon>Bacillati</taxon>
        <taxon>Actinomycetota</taxon>
        <taxon>Actinomycetes</taxon>
        <taxon>Streptosporangiales</taxon>
        <taxon>Thermomonosporaceae</taxon>
        <taxon>Actinoallomurus</taxon>
    </lineage>
</organism>
<dbReference type="OrthoDB" id="9764016at2"/>
<dbReference type="EMBL" id="VFOZ01000002">
    <property type="protein sequence ID" value="TQL90261.1"/>
    <property type="molecule type" value="Genomic_DNA"/>
</dbReference>
<dbReference type="RefSeq" id="WP_141962319.1">
    <property type="nucleotide sequence ID" value="NZ_VFOZ01000002.1"/>
</dbReference>
<dbReference type="PANTHER" id="PTHR13096">
    <property type="entry name" value="MINA53 MYC INDUCED NUCLEAR ANTIGEN"/>
    <property type="match status" value="1"/>
</dbReference>
<dbReference type="Proteomes" id="UP000316096">
    <property type="component" value="Unassembled WGS sequence"/>
</dbReference>
<comment type="caution">
    <text evidence="5">The sequence shown here is derived from an EMBL/GenBank/DDBJ whole genome shotgun (WGS) entry which is preliminary data.</text>
</comment>
<dbReference type="GO" id="GO:0051864">
    <property type="term" value="F:histone H3K36 demethylase activity"/>
    <property type="evidence" value="ECO:0007669"/>
    <property type="project" value="TreeGrafter"/>
</dbReference>
<dbReference type="SUPFAM" id="SSF51197">
    <property type="entry name" value="Clavaminate synthase-like"/>
    <property type="match status" value="1"/>
</dbReference>
<dbReference type="Gene3D" id="2.60.120.650">
    <property type="entry name" value="Cupin"/>
    <property type="match status" value="1"/>
</dbReference>
<evidence type="ECO:0000313" key="6">
    <source>
        <dbReference type="Proteomes" id="UP000316096"/>
    </source>
</evidence>
<keyword evidence="2" id="KW-0479">Metal-binding</keyword>
<keyword evidence="6" id="KW-1185">Reference proteome</keyword>
<accession>A0A543BZK9</accession>
<protein>
    <submittedName>
        <fullName evidence="5">Cupin superfamily protein</fullName>
    </submittedName>
</protein>